<protein>
    <submittedName>
        <fullName evidence="3">Tyrosine-protein phosphatase</fullName>
    </submittedName>
</protein>
<sequence length="255" mass="29215">MKINQINKENNVRDLGGYQSKDGRKIRKGIFFRSGGLYHLNEEELGALKDQNVKYILDLRADYEQKRHPDPIVPGTEIIQHSNTVSKFGEQIDFSPNGMHQTGEAAVEQLRKLVRYYAAMPFENEALHALMNAIEQGKTPLLFHCATGKDRTGVAAMVLLMALNIPEETILQDYLKSNDYRKDIIDSTLQEYHDQIEKSPELGTLIQMQTGVRREIGQAVLDGIKEKYGSYSNYLIEEYGLDRSRLKRIMDMYLV</sequence>
<keyword evidence="4" id="KW-1185">Reference proteome</keyword>
<dbReference type="InterPro" id="IPR016130">
    <property type="entry name" value="Tyr_Pase_AS"/>
</dbReference>
<evidence type="ECO:0000313" key="3">
    <source>
        <dbReference type="EMBL" id="MSS58544.1"/>
    </source>
</evidence>
<proteinExistence type="inferred from homology"/>
<dbReference type="AlphaFoldDB" id="A0A7X2NS32"/>
<dbReference type="Proteomes" id="UP000461880">
    <property type="component" value="Unassembled WGS sequence"/>
</dbReference>
<evidence type="ECO:0000259" key="2">
    <source>
        <dbReference type="PROSITE" id="PS50056"/>
    </source>
</evidence>
<accession>A0A7X2NS32</accession>
<dbReference type="SUPFAM" id="SSF52799">
    <property type="entry name" value="(Phosphotyrosine protein) phosphatases II"/>
    <property type="match status" value="1"/>
</dbReference>
<gene>
    <name evidence="3" type="ORF">FYJ51_06455</name>
</gene>
<name>A0A7X2NS32_9FIRM</name>
<dbReference type="GO" id="GO:0004721">
    <property type="term" value="F:phosphoprotein phosphatase activity"/>
    <property type="evidence" value="ECO:0007669"/>
    <property type="project" value="InterPro"/>
</dbReference>
<organism evidence="3 4">
    <name type="scientific">Stecheria intestinalis</name>
    <dbReference type="NCBI Taxonomy" id="2606630"/>
    <lineage>
        <taxon>Bacteria</taxon>
        <taxon>Bacillati</taxon>
        <taxon>Bacillota</taxon>
        <taxon>Erysipelotrichia</taxon>
        <taxon>Erysipelotrichales</taxon>
        <taxon>Erysipelotrichaceae</taxon>
        <taxon>Stecheria</taxon>
    </lineage>
</organism>
<dbReference type="PROSITE" id="PS50056">
    <property type="entry name" value="TYR_PHOSPHATASE_2"/>
    <property type="match status" value="1"/>
</dbReference>
<dbReference type="PROSITE" id="PS00383">
    <property type="entry name" value="TYR_PHOSPHATASE_1"/>
    <property type="match status" value="1"/>
</dbReference>
<reference evidence="3 4" key="1">
    <citation type="submission" date="2019-08" db="EMBL/GenBank/DDBJ databases">
        <title>In-depth cultivation of the pig gut microbiome towards novel bacterial diversity and tailored functional studies.</title>
        <authorList>
            <person name="Wylensek D."/>
            <person name="Hitch T.C.A."/>
            <person name="Clavel T."/>
        </authorList>
    </citation>
    <scope>NUCLEOTIDE SEQUENCE [LARGE SCALE GENOMIC DNA]</scope>
    <source>
        <strain evidence="3 4">Oil+RF-744-GAM-WT-6</strain>
    </source>
</reference>
<dbReference type="Gene3D" id="3.90.190.10">
    <property type="entry name" value="Protein tyrosine phosphatase superfamily"/>
    <property type="match status" value="1"/>
</dbReference>
<comment type="similarity">
    <text evidence="1">Belongs to the protein-tyrosine phosphatase family.</text>
</comment>
<comment type="caution">
    <text evidence="3">The sequence shown here is derived from an EMBL/GenBank/DDBJ whole genome shotgun (WGS) entry which is preliminary data.</text>
</comment>
<dbReference type="PANTHER" id="PTHR31126">
    <property type="entry name" value="TYROSINE-PROTEIN PHOSPHATASE"/>
    <property type="match status" value="1"/>
</dbReference>
<dbReference type="InterPro" id="IPR029021">
    <property type="entry name" value="Prot-tyrosine_phosphatase-like"/>
</dbReference>
<dbReference type="RefSeq" id="WP_154504349.1">
    <property type="nucleotide sequence ID" value="NZ_JAQXPC010000075.1"/>
</dbReference>
<feature type="domain" description="Tyrosine specific protein phosphatases" evidence="2">
    <location>
        <begin position="125"/>
        <end position="192"/>
    </location>
</feature>
<dbReference type="Pfam" id="PF13350">
    <property type="entry name" value="Y_phosphatase3"/>
    <property type="match status" value="1"/>
</dbReference>
<dbReference type="InterPro" id="IPR026893">
    <property type="entry name" value="Tyr/Ser_Pase_IphP-type"/>
</dbReference>
<dbReference type="EMBL" id="VUMN01000012">
    <property type="protein sequence ID" value="MSS58544.1"/>
    <property type="molecule type" value="Genomic_DNA"/>
</dbReference>
<evidence type="ECO:0000313" key="4">
    <source>
        <dbReference type="Proteomes" id="UP000461880"/>
    </source>
</evidence>
<dbReference type="InterPro" id="IPR000387">
    <property type="entry name" value="Tyr_Pase_dom"/>
</dbReference>
<evidence type="ECO:0000256" key="1">
    <source>
        <dbReference type="ARBA" id="ARBA00009580"/>
    </source>
</evidence>
<dbReference type="PANTHER" id="PTHR31126:SF1">
    <property type="entry name" value="TYROSINE SPECIFIC PROTEIN PHOSPHATASES DOMAIN-CONTAINING PROTEIN"/>
    <property type="match status" value="1"/>
</dbReference>